<dbReference type="AlphaFoldDB" id="A0A8J2ZWN1"/>
<sequence length="49" mass="5291">MAKDKNDIVQHGVNAAKAQAKDSQEKQYVEELASELSGSSKNATRSAKK</sequence>
<accession>A0A8J2ZWN1</accession>
<organism evidence="2 3">
    <name type="scientific">Pullulanibacillus pueri</name>
    <dbReference type="NCBI Taxonomy" id="1437324"/>
    <lineage>
        <taxon>Bacteria</taxon>
        <taxon>Bacillati</taxon>
        <taxon>Bacillota</taxon>
        <taxon>Bacilli</taxon>
        <taxon>Bacillales</taxon>
        <taxon>Sporolactobacillaceae</taxon>
        <taxon>Pullulanibacillus</taxon>
    </lineage>
</organism>
<evidence type="ECO:0000313" key="2">
    <source>
        <dbReference type="EMBL" id="GGH81390.1"/>
    </source>
</evidence>
<comment type="caution">
    <text evidence="2">The sequence shown here is derived from an EMBL/GenBank/DDBJ whole genome shotgun (WGS) entry which is preliminary data.</text>
</comment>
<dbReference type="EMBL" id="BMFV01000012">
    <property type="protein sequence ID" value="GGH81390.1"/>
    <property type="molecule type" value="Genomic_DNA"/>
</dbReference>
<reference evidence="2" key="2">
    <citation type="submission" date="2020-09" db="EMBL/GenBank/DDBJ databases">
        <authorList>
            <person name="Sun Q."/>
            <person name="Zhou Y."/>
        </authorList>
    </citation>
    <scope>NUCLEOTIDE SEQUENCE</scope>
    <source>
        <strain evidence="2">CGMCC 1.12777</strain>
    </source>
</reference>
<evidence type="ECO:0000313" key="3">
    <source>
        <dbReference type="Proteomes" id="UP000656813"/>
    </source>
</evidence>
<keyword evidence="3" id="KW-1185">Reference proteome</keyword>
<feature type="compositionally biased region" description="Polar residues" evidence="1">
    <location>
        <begin position="36"/>
        <end position="49"/>
    </location>
</feature>
<protein>
    <submittedName>
        <fullName evidence="2">Uncharacterized protein</fullName>
    </submittedName>
</protein>
<reference evidence="2" key="1">
    <citation type="journal article" date="2014" name="Int. J. Syst. Evol. Microbiol.">
        <title>Complete genome sequence of Corynebacterium casei LMG S-19264T (=DSM 44701T), isolated from a smear-ripened cheese.</title>
        <authorList>
            <consortium name="US DOE Joint Genome Institute (JGI-PGF)"/>
            <person name="Walter F."/>
            <person name="Albersmeier A."/>
            <person name="Kalinowski J."/>
            <person name="Ruckert C."/>
        </authorList>
    </citation>
    <scope>NUCLEOTIDE SEQUENCE</scope>
    <source>
        <strain evidence="2">CGMCC 1.12777</strain>
    </source>
</reference>
<gene>
    <name evidence="2" type="ORF">GCM10007096_19220</name>
</gene>
<feature type="region of interest" description="Disordered" evidence="1">
    <location>
        <begin position="1"/>
        <end position="49"/>
    </location>
</feature>
<evidence type="ECO:0000256" key="1">
    <source>
        <dbReference type="SAM" id="MobiDB-lite"/>
    </source>
</evidence>
<proteinExistence type="predicted"/>
<dbReference type="RefSeq" id="WP_188497184.1">
    <property type="nucleotide sequence ID" value="NZ_BMFV01000012.1"/>
</dbReference>
<name>A0A8J2ZWN1_9BACL</name>
<feature type="compositionally biased region" description="Basic and acidic residues" evidence="1">
    <location>
        <begin position="19"/>
        <end position="29"/>
    </location>
</feature>
<dbReference type="Proteomes" id="UP000656813">
    <property type="component" value="Unassembled WGS sequence"/>
</dbReference>